<evidence type="ECO:0000256" key="5">
    <source>
        <dbReference type="ARBA" id="ARBA00022475"/>
    </source>
</evidence>
<keyword evidence="8 11" id="KW-1133">Transmembrane helix</keyword>
<keyword evidence="9 11" id="KW-0811">Translocation</keyword>
<dbReference type="NCBIfam" id="TIGR00810">
    <property type="entry name" value="secG"/>
    <property type="match status" value="1"/>
</dbReference>
<comment type="caution">
    <text evidence="11">Lacks conserved residue(s) required for the propagation of feature annotation.</text>
</comment>
<reference evidence="13 14" key="1">
    <citation type="submission" date="2023-12" db="EMBL/GenBank/DDBJ databases">
        <title>Whole-genome sequencing of halo(alkali)philic microorganisms from hypersaline lakes.</title>
        <authorList>
            <person name="Sorokin D.Y."/>
            <person name="Merkel A.Y."/>
            <person name="Messina E."/>
            <person name="Yakimov M."/>
        </authorList>
    </citation>
    <scope>NUCLEOTIDE SEQUENCE [LARGE SCALE GENOMIC DNA]</scope>
    <source>
        <strain evidence="13 14">AB-CW1</strain>
    </source>
</reference>
<feature type="region of interest" description="Disordered" evidence="12">
    <location>
        <begin position="87"/>
        <end position="123"/>
    </location>
</feature>
<proteinExistence type="inferred from homology"/>
<sequence length="123" mass="12884">MLISALLVLHVIVAIVIIVAVLLQQGQGANAGAAFGAGSSGTVFGARGAASFLSRLTAVLAAVFMLNSTALAWIAARDVGEPGSLLERIEPVPQLQEELVPEDEEDENERDEDELDLPPPDSH</sequence>
<dbReference type="GO" id="GO:0009306">
    <property type="term" value="P:protein secretion"/>
    <property type="evidence" value="ECO:0007669"/>
    <property type="project" value="UniProtKB-UniRule"/>
</dbReference>
<keyword evidence="5 11" id="KW-1003">Cell membrane</keyword>
<dbReference type="AlphaFoldDB" id="A0AAP6JGQ7"/>
<comment type="similarity">
    <text evidence="2 11">Belongs to the SecG family.</text>
</comment>
<dbReference type="Pfam" id="PF03840">
    <property type="entry name" value="SecG"/>
    <property type="match status" value="1"/>
</dbReference>
<evidence type="ECO:0000256" key="1">
    <source>
        <dbReference type="ARBA" id="ARBA00004651"/>
    </source>
</evidence>
<feature type="compositionally biased region" description="Acidic residues" evidence="12">
    <location>
        <begin position="99"/>
        <end position="116"/>
    </location>
</feature>
<evidence type="ECO:0000256" key="6">
    <source>
        <dbReference type="ARBA" id="ARBA00022692"/>
    </source>
</evidence>
<evidence type="ECO:0000256" key="7">
    <source>
        <dbReference type="ARBA" id="ARBA00022927"/>
    </source>
</evidence>
<protein>
    <recommendedName>
        <fullName evidence="3 11">Protein-export membrane protein SecG</fullName>
    </recommendedName>
</protein>
<evidence type="ECO:0000256" key="3">
    <source>
        <dbReference type="ARBA" id="ARBA00017876"/>
    </source>
</evidence>
<evidence type="ECO:0000313" key="14">
    <source>
        <dbReference type="Proteomes" id="UP001302316"/>
    </source>
</evidence>
<dbReference type="PANTHER" id="PTHR34182">
    <property type="entry name" value="PROTEIN-EXPORT MEMBRANE PROTEIN SECG"/>
    <property type="match status" value="1"/>
</dbReference>
<dbReference type="GO" id="GO:0015450">
    <property type="term" value="F:protein-transporting ATPase activity"/>
    <property type="evidence" value="ECO:0007669"/>
    <property type="project" value="UniProtKB-UniRule"/>
</dbReference>
<evidence type="ECO:0000256" key="11">
    <source>
        <dbReference type="RuleBase" id="RU365087"/>
    </source>
</evidence>
<dbReference type="RefSeq" id="WP_346051619.1">
    <property type="nucleotide sequence ID" value="NZ_JAYGII010000015.1"/>
</dbReference>
<evidence type="ECO:0000256" key="9">
    <source>
        <dbReference type="ARBA" id="ARBA00023010"/>
    </source>
</evidence>
<dbReference type="GO" id="GO:0005886">
    <property type="term" value="C:plasma membrane"/>
    <property type="evidence" value="ECO:0007669"/>
    <property type="project" value="UniProtKB-SubCell"/>
</dbReference>
<evidence type="ECO:0000256" key="2">
    <source>
        <dbReference type="ARBA" id="ARBA00008445"/>
    </source>
</evidence>
<keyword evidence="6 11" id="KW-0812">Transmembrane</keyword>
<keyword evidence="4 11" id="KW-0813">Transport</keyword>
<dbReference type="PANTHER" id="PTHR34182:SF1">
    <property type="entry name" value="PROTEIN-EXPORT MEMBRANE PROTEIN SECG"/>
    <property type="match status" value="1"/>
</dbReference>
<organism evidence="13 14">
    <name type="scientific">Natronospira elongata</name>
    <dbReference type="NCBI Taxonomy" id="3110268"/>
    <lineage>
        <taxon>Bacteria</taxon>
        <taxon>Pseudomonadati</taxon>
        <taxon>Pseudomonadota</taxon>
        <taxon>Gammaproteobacteria</taxon>
        <taxon>Natronospirales</taxon>
        <taxon>Natronospiraceae</taxon>
        <taxon>Natronospira</taxon>
    </lineage>
</organism>
<dbReference type="Proteomes" id="UP001302316">
    <property type="component" value="Unassembled WGS sequence"/>
</dbReference>
<keyword evidence="10 11" id="KW-0472">Membrane</keyword>
<dbReference type="GO" id="GO:0065002">
    <property type="term" value="P:intracellular protein transmembrane transport"/>
    <property type="evidence" value="ECO:0007669"/>
    <property type="project" value="TreeGrafter"/>
</dbReference>
<evidence type="ECO:0000256" key="8">
    <source>
        <dbReference type="ARBA" id="ARBA00022989"/>
    </source>
</evidence>
<feature type="transmembrane region" description="Helical" evidence="11">
    <location>
        <begin position="52"/>
        <end position="76"/>
    </location>
</feature>
<dbReference type="InterPro" id="IPR004692">
    <property type="entry name" value="SecG"/>
</dbReference>
<comment type="subcellular location">
    <subcellularLocation>
        <location evidence="1 11">Cell membrane</location>
        <topology evidence="1 11">Multi-pass membrane protein</topology>
    </subcellularLocation>
</comment>
<comment type="caution">
    <text evidence="13">The sequence shown here is derived from an EMBL/GenBank/DDBJ whole genome shotgun (WGS) entry which is preliminary data.</text>
</comment>
<dbReference type="PRINTS" id="PR01651">
    <property type="entry name" value="SECGEXPORT"/>
</dbReference>
<dbReference type="GO" id="GO:0043952">
    <property type="term" value="P:protein transport by the Sec complex"/>
    <property type="evidence" value="ECO:0007669"/>
    <property type="project" value="TreeGrafter"/>
</dbReference>
<evidence type="ECO:0000256" key="10">
    <source>
        <dbReference type="ARBA" id="ARBA00023136"/>
    </source>
</evidence>
<comment type="function">
    <text evidence="11">Involved in protein export. Participates in an early event of protein translocation.</text>
</comment>
<keyword evidence="14" id="KW-1185">Reference proteome</keyword>
<gene>
    <name evidence="13" type="primary">secG</name>
    <name evidence="13" type="ORF">VCB98_08310</name>
</gene>
<evidence type="ECO:0000256" key="4">
    <source>
        <dbReference type="ARBA" id="ARBA00022448"/>
    </source>
</evidence>
<name>A0AAP6JGQ7_9GAMM</name>
<accession>A0AAP6JGQ7</accession>
<evidence type="ECO:0000313" key="13">
    <source>
        <dbReference type="EMBL" id="MEA5445819.1"/>
    </source>
</evidence>
<evidence type="ECO:0000256" key="12">
    <source>
        <dbReference type="SAM" id="MobiDB-lite"/>
    </source>
</evidence>
<keyword evidence="7 11" id="KW-0653">Protein transport</keyword>
<dbReference type="EMBL" id="JAYGII010000015">
    <property type="protein sequence ID" value="MEA5445819.1"/>
    <property type="molecule type" value="Genomic_DNA"/>
</dbReference>